<evidence type="ECO:0000259" key="1">
    <source>
        <dbReference type="Pfam" id="PF13539"/>
    </source>
</evidence>
<accession>A0A1W1EL99</accession>
<dbReference type="InterPro" id="IPR039561">
    <property type="entry name" value="Peptidase_M15C"/>
</dbReference>
<reference evidence="2" key="1">
    <citation type="submission" date="2016-10" db="EMBL/GenBank/DDBJ databases">
        <authorList>
            <person name="de Groot N.N."/>
        </authorList>
    </citation>
    <scope>NUCLEOTIDE SEQUENCE</scope>
</reference>
<name>A0A1W1EL99_9ZZZZ</name>
<dbReference type="Gene3D" id="3.30.1380.10">
    <property type="match status" value="1"/>
</dbReference>
<dbReference type="InterPro" id="IPR009045">
    <property type="entry name" value="Zn_M74/Hedgehog-like"/>
</dbReference>
<feature type="domain" description="Peptidase M15C" evidence="1">
    <location>
        <begin position="127"/>
        <end position="212"/>
    </location>
</feature>
<sequence length="214" mass="24988">MKKIIITTIALASLLFGNEYRYKISNIEPEILERMINGNSYKDNCPVKEIDLRYIKLNYIDFNGATKTGELIVHYKVAYSVVKIFRELYNIKYPIREMRLVSDFGGSDFKSIEADNTSAFNCRNIAGTNRWSNHAYGKAIDINPLENPYISKSGKISHKASLKYRDRRHKNNTPANRAMIVANDKARKIFSKYGWSWGGYWRSIKDYQHFEYKK</sequence>
<dbReference type="GO" id="GO:0008233">
    <property type="term" value="F:peptidase activity"/>
    <property type="evidence" value="ECO:0007669"/>
    <property type="project" value="InterPro"/>
</dbReference>
<dbReference type="SUPFAM" id="SSF55166">
    <property type="entry name" value="Hedgehog/DD-peptidase"/>
    <property type="match status" value="1"/>
</dbReference>
<proteinExistence type="predicted"/>
<organism evidence="2">
    <name type="scientific">hydrothermal vent metagenome</name>
    <dbReference type="NCBI Taxonomy" id="652676"/>
    <lineage>
        <taxon>unclassified sequences</taxon>
        <taxon>metagenomes</taxon>
        <taxon>ecological metagenomes</taxon>
    </lineage>
</organism>
<gene>
    <name evidence="2" type="ORF">MNB_SV-15-171</name>
</gene>
<dbReference type="AlphaFoldDB" id="A0A1W1EL99"/>
<dbReference type="Pfam" id="PF13539">
    <property type="entry name" value="Peptidase_M15_4"/>
    <property type="match status" value="1"/>
</dbReference>
<evidence type="ECO:0000313" key="2">
    <source>
        <dbReference type="EMBL" id="SHO81624.1"/>
    </source>
</evidence>
<protein>
    <recommendedName>
        <fullName evidence="1">Peptidase M15C domain-containing protein</fullName>
    </recommendedName>
</protein>
<dbReference type="EMBL" id="FRYL01000044">
    <property type="protein sequence ID" value="SHO81624.1"/>
    <property type="molecule type" value="Genomic_DNA"/>
</dbReference>